<dbReference type="RefSeq" id="WP_147167913.1">
    <property type="nucleotide sequence ID" value="NZ_VOOR01000025.1"/>
</dbReference>
<proteinExistence type="predicted"/>
<evidence type="ECO:0000256" key="1">
    <source>
        <dbReference type="PROSITE-ProRule" id="PRU00325"/>
    </source>
</evidence>
<dbReference type="OrthoDB" id="9760715at2"/>
<reference evidence="3 4" key="1">
    <citation type="submission" date="2019-08" db="EMBL/GenBank/DDBJ databases">
        <title>Genome of Phaeodactylibacter luteus.</title>
        <authorList>
            <person name="Bowman J.P."/>
        </authorList>
    </citation>
    <scope>NUCLEOTIDE SEQUENCE [LARGE SCALE GENOMIC DNA]</scope>
    <source>
        <strain evidence="3 4">KCTC 42180</strain>
    </source>
</reference>
<evidence type="ECO:0000313" key="4">
    <source>
        <dbReference type="Proteomes" id="UP000321580"/>
    </source>
</evidence>
<keyword evidence="4" id="KW-1185">Reference proteome</keyword>
<dbReference type="EMBL" id="VOOR01000025">
    <property type="protein sequence ID" value="TXB62697.1"/>
    <property type="molecule type" value="Genomic_DNA"/>
</dbReference>
<protein>
    <submittedName>
        <fullName evidence="3">SWIM zinc finger family protein</fullName>
    </submittedName>
</protein>
<dbReference type="GO" id="GO:0008270">
    <property type="term" value="F:zinc ion binding"/>
    <property type="evidence" value="ECO:0007669"/>
    <property type="project" value="UniProtKB-KW"/>
</dbReference>
<evidence type="ECO:0000313" key="3">
    <source>
        <dbReference type="EMBL" id="TXB62697.1"/>
    </source>
</evidence>
<dbReference type="Pfam" id="PF04434">
    <property type="entry name" value="SWIM"/>
    <property type="match status" value="1"/>
</dbReference>
<comment type="caution">
    <text evidence="3">The sequence shown here is derived from an EMBL/GenBank/DDBJ whole genome shotgun (WGS) entry which is preliminary data.</text>
</comment>
<dbReference type="AlphaFoldDB" id="A0A5C6RKF0"/>
<name>A0A5C6RKF0_9BACT</name>
<dbReference type="InterPro" id="IPR007527">
    <property type="entry name" value="Znf_SWIM"/>
</dbReference>
<dbReference type="PROSITE" id="PS50966">
    <property type="entry name" value="ZF_SWIM"/>
    <property type="match status" value="1"/>
</dbReference>
<gene>
    <name evidence="3" type="ORF">FRY97_12670</name>
</gene>
<accession>A0A5C6RKF0</accession>
<feature type="domain" description="SWIM-type" evidence="2">
    <location>
        <begin position="47"/>
        <end position="85"/>
    </location>
</feature>
<dbReference type="Proteomes" id="UP000321580">
    <property type="component" value="Unassembled WGS sequence"/>
</dbReference>
<keyword evidence="1" id="KW-0862">Zinc</keyword>
<organism evidence="3 4">
    <name type="scientific">Phaeodactylibacter luteus</name>
    <dbReference type="NCBI Taxonomy" id="1564516"/>
    <lineage>
        <taxon>Bacteria</taxon>
        <taxon>Pseudomonadati</taxon>
        <taxon>Bacteroidota</taxon>
        <taxon>Saprospiria</taxon>
        <taxon>Saprospirales</taxon>
        <taxon>Haliscomenobacteraceae</taxon>
        <taxon>Phaeodactylibacter</taxon>
    </lineage>
</organism>
<keyword evidence="1" id="KW-0863">Zinc-finger</keyword>
<keyword evidence="1" id="KW-0479">Metal-binding</keyword>
<sequence>MKLTLRKLESEAPEDLLAAAEALLDHEGVQGLTEVEPNLWTAQADGYEIEVQANSRRATAATCECGLYQEQGLCEHIIAALLSLRARQQEAQEAKKQNEARPSAPTRLTTGTVLDHASHEELASFVRDYARSNRNFAIALKARFASAVPDMRSEDKYLQVLQTTLSAVRKPDRRITIRGAQRLLKVLNELQAQGQLALSQKAFLDALHISQAIITEISPAIGKTKGRQKELLAAVRDAFQQLQALLGAAPSPSIVRQIWSFARAEHAKRLYRSFELDTSFLQLMLEAAQEAEDYEDISGLLSAQQNRYEEAGLNPAPLLLLQVTALEKQGKETAARQLMEQNLAQPDVIAYAVRQARSKQQWPRVKALAQTGLRLSLPPGTQSWLYQQLLELAQQEGDKKSLYTYARLRFLDTLQPELFQLMKKASSKTEWPQRFETTLAQLQQKAYSPALRDAIAFCLAEEGAWPVLMHYATEVQSLDLLEAYSAPLRAHFPEEAAQLFRALINEYAKHHLGRKTAQRIRQALAHLMAAGEKALALDIRKELLEAFGERHALAEELALLSG</sequence>
<evidence type="ECO:0000259" key="2">
    <source>
        <dbReference type="PROSITE" id="PS50966"/>
    </source>
</evidence>